<evidence type="ECO:0000256" key="5">
    <source>
        <dbReference type="ARBA" id="ARBA00023136"/>
    </source>
</evidence>
<sequence>MLVLTDVACTVLSALGAALLVRFFSVLGQLGAIERRLSRKLVHITGGLLFMLVWPLYSDAPSAAFLATTVPLLNAARLIATGCGWLHDPELVTAATRSGNRHELRQIQGPLAYVLVLLCIVLCGWRRHPAGVVAAAMMCGGDGLADVAGSRWGKGRPLPWNSSKSWPGSAAMLLGSFVTAIGMLSYFTAMGCMQPLQALGLAAMAQRVALIAAACTLVESLPSWWLDDNITVPAAAVALGAAWLPGAWPAAAQMSTLWQAAHAAAARAAAAQPGLLVGAAANSAVFAVGMPVLRKGLSDRAISHAWLLGSAVYGVFGAGSYLLMCLYFIVGTLVTRVKLQQKQQEHIAEAHEGRRGVGSVWGSGAAALACAVLAMLTGRPDIWQVGYVASLASKLADTVSSEIGKAYGTSTYLITSLKQVPRGTEGAVSLQGTLAGVIAAAGFSVTAMLAYQVGHTPGGTHLRTHLWTHPGWDASLDTPLDTPREPLVGTALLTTGIAAAANLLESYLGATLQGRFAWMTNDAVNVLHTSAAAAAAVSWHYMLADLAAVP</sequence>
<feature type="transmembrane region" description="Helical" evidence="6">
    <location>
        <begin position="434"/>
        <end position="453"/>
    </location>
</feature>
<evidence type="ECO:0000313" key="7">
    <source>
        <dbReference type="EMBL" id="SZX75773.1"/>
    </source>
</evidence>
<keyword evidence="4 6" id="KW-1133">Transmembrane helix</keyword>
<dbReference type="PANTHER" id="PTHR13353:SF5">
    <property type="entry name" value="TRANSMEMBRANE PROTEIN 19"/>
    <property type="match status" value="1"/>
</dbReference>
<reference evidence="7 8" key="1">
    <citation type="submission" date="2016-10" db="EMBL/GenBank/DDBJ databases">
        <authorList>
            <person name="Cai Z."/>
        </authorList>
    </citation>
    <scope>NUCLEOTIDE SEQUENCE [LARGE SCALE GENOMIC DNA]</scope>
</reference>
<feature type="transmembrane region" description="Helical" evidence="6">
    <location>
        <begin position="166"/>
        <end position="187"/>
    </location>
</feature>
<dbReference type="InterPro" id="IPR002794">
    <property type="entry name" value="DUF92_TMEM19"/>
</dbReference>
<keyword evidence="5 6" id="KW-0472">Membrane</keyword>
<dbReference type="Pfam" id="PF01940">
    <property type="entry name" value="DUF92"/>
    <property type="match status" value="1"/>
</dbReference>
<comment type="subcellular location">
    <subcellularLocation>
        <location evidence="1">Membrane</location>
        <topology evidence="1">Multi-pass membrane protein</topology>
    </subcellularLocation>
</comment>
<feature type="transmembrane region" description="Helical" evidence="6">
    <location>
        <begin position="40"/>
        <end position="57"/>
    </location>
</feature>
<feature type="transmembrane region" description="Helical" evidence="6">
    <location>
        <begin position="313"/>
        <end position="335"/>
    </location>
</feature>
<protein>
    <recommendedName>
        <fullName evidence="9">Dolichol kinase</fullName>
    </recommendedName>
</protein>
<dbReference type="Proteomes" id="UP000256970">
    <property type="component" value="Unassembled WGS sequence"/>
</dbReference>
<evidence type="ECO:0000256" key="1">
    <source>
        <dbReference type="ARBA" id="ARBA00004141"/>
    </source>
</evidence>
<evidence type="ECO:0000313" key="8">
    <source>
        <dbReference type="Proteomes" id="UP000256970"/>
    </source>
</evidence>
<evidence type="ECO:0000256" key="2">
    <source>
        <dbReference type="ARBA" id="ARBA00009012"/>
    </source>
</evidence>
<evidence type="ECO:0000256" key="6">
    <source>
        <dbReference type="SAM" id="Phobius"/>
    </source>
</evidence>
<gene>
    <name evidence="7" type="ORF">BQ4739_LOCUS16121</name>
</gene>
<dbReference type="PANTHER" id="PTHR13353">
    <property type="entry name" value="TRANSMEMBRANE PROTEIN 19"/>
    <property type="match status" value="1"/>
</dbReference>
<dbReference type="STRING" id="3088.A0A383WEU2"/>
<keyword evidence="8" id="KW-1185">Reference proteome</keyword>
<proteinExistence type="inferred from homology"/>
<comment type="similarity">
    <text evidence="2">Belongs to the TMEM19 family.</text>
</comment>
<feature type="transmembrane region" description="Helical" evidence="6">
    <location>
        <begin position="208"/>
        <end position="226"/>
    </location>
</feature>
<organism evidence="7 8">
    <name type="scientific">Tetradesmus obliquus</name>
    <name type="common">Green alga</name>
    <name type="synonym">Acutodesmus obliquus</name>
    <dbReference type="NCBI Taxonomy" id="3088"/>
    <lineage>
        <taxon>Eukaryota</taxon>
        <taxon>Viridiplantae</taxon>
        <taxon>Chlorophyta</taxon>
        <taxon>core chlorophytes</taxon>
        <taxon>Chlorophyceae</taxon>
        <taxon>CS clade</taxon>
        <taxon>Sphaeropleales</taxon>
        <taxon>Scenedesmaceae</taxon>
        <taxon>Tetradesmus</taxon>
    </lineage>
</organism>
<feature type="transmembrane region" description="Helical" evidence="6">
    <location>
        <begin position="12"/>
        <end position="33"/>
    </location>
</feature>
<dbReference type="GO" id="GO:0009706">
    <property type="term" value="C:chloroplast inner membrane"/>
    <property type="evidence" value="ECO:0007669"/>
    <property type="project" value="TreeGrafter"/>
</dbReference>
<feature type="transmembrane region" description="Helical" evidence="6">
    <location>
        <begin position="232"/>
        <end position="252"/>
    </location>
</feature>
<dbReference type="EMBL" id="FNXT01001242">
    <property type="protein sequence ID" value="SZX75773.1"/>
    <property type="molecule type" value="Genomic_DNA"/>
</dbReference>
<keyword evidence="3 6" id="KW-0812">Transmembrane</keyword>
<feature type="transmembrane region" description="Helical" evidence="6">
    <location>
        <begin position="107"/>
        <end position="128"/>
    </location>
</feature>
<accession>A0A383WEU2</accession>
<evidence type="ECO:0008006" key="9">
    <source>
        <dbReference type="Google" id="ProtNLM"/>
    </source>
</evidence>
<feature type="transmembrane region" description="Helical" evidence="6">
    <location>
        <begin position="273"/>
        <end position="293"/>
    </location>
</feature>
<evidence type="ECO:0000256" key="4">
    <source>
        <dbReference type="ARBA" id="ARBA00022989"/>
    </source>
</evidence>
<evidence type="ECO:0000256" key="3">
    <source>
        <dbReference type="ARBA" id="ARBA00022692"/>
    </source>
</evidence>
<name>A0A383WEU2_TETOB</name>
<dbReference type="AlphaFoldDB" id="A0A383WEU2"/>